<dbReference type="InterPro" id="IPR000845">
    <property type="entry name" value="Nucleoside_phosphorylase_d"/>
</dbReference>
<dbReference type="EMBL" id="VIBQ01000017">
    <property type="protein sequence ID" value="KAB8360901.1"/>
    <property type="molecule type" value="Genomic_DNA"/>
</dbReference>
<dbReference type="SUPFAM" id="SSF48452">
    <property type="entry name" value="TPR-like"/>
    <property type="match status" value="2"/>
</dbReference>
<dbReference type="PANTHER" id="PTHR46082:SF11">
    <property type="entry name" value="AAA+ ATPASE DOMAIN-CONTAINING PROTEIN-RELATED"/>
    <property type="match status" value="1"/>
</dbReference>
<keyword evidence="4" id="KW-1185">Reference proteome</keyword>
<evidence type="ECO:0000256" key="1">
    <source>
        <dbReference type="SAM" id="MobiDB-lite"/>
    </source>
</evidence>
<dbReference type="Proteomes" id="UP000327013">
    <property type="component" value="Unassembled WGS sequence"/>
</dbReference>
<dbReference type="Gene3D" id="3.40.50.1580">
    <property type="entry name" value="Nucleoside phosphorylase domain"/>
    <property type="match status" value="1"/>
</dbReference>
<dbReference type="InterPro" id="IPR053137">
    <property type="entry name" value="NLR-like"/>
</dbReference>
<reference evidence="3 4" key="1">
    <citation type="submission" date="2019-06" db="EMBL/GenBank/DDBJ databases">
        <title>A chromosomal-level reference genome of Carpinus fangiana (Coryloideae, Betulaceae).</title>
        <authorList>
            <person name="Yang X."/>
            <person name="Wang Z."/>
            <person name="Zhang L."/>
            <person name="Hao G."/>
            <person name="Liu J."/>
            <person name="Yang Y."/>
        </authorList>
    </citation>
    <scope>NUCLEOTIDE SEQUENCE [LARGE SCALE GENOMIC DNA]</scope>
    <source>
        <strain evidence="3">Cfa_2016G</strain>
        <tissue evidence="3">Leaf</tissue>
    </source>
</reference>
<accession>A0A5N6KYW4</accession>
<evidence type="ECO:0000313" key="3">
    <source>
        <dbReference type="EMBL" id="KAB8360901.1"/>
    </source>
</evidence>
<dbReference type="InterPro" id="IPR027417">
    <property type="entry name" value="P-loop_NTPase"/>
</dbReference>
<dbReference type="Gene3D" id="1.25.40.10">
    <property type="entry name" value="Tetratricopeptide repeat domain"/>
    <property type="match status" value="2"/>
</dbReference>
<evidence type="ECO:0000313" key="4">
    <source>
        <dbReference type="Proteomes" id="UP000327013"/>
    </source>
</evidence>
<comment type="caution">
    <text evidence="3">The sequence shown here is derived from an EMBL/GenBank/DDBJ whole genome shotgun (WGS) entry which is preliminary data.</text>
</comment>
<dbReference type="PANTHER" id="PTHR46082">
    <property type="entry name" value="ATP/GTP-BINDING PROTEIN-RELATED"/>
    <property type="match status" value="1"/>
</dbReference>
<dbReference type="OrthoDB" id="1658288at2759"/>
<dbReference type="SUPFAM" id="SSF52540">
    <property type="entry name" value="P-loop containing nucleoside triphosphate hydrolases"/>
    <property type="match status" value="1"/>
</dbReference>
<sequence>MSSFNTVNAHFTLAPDAGQTTVKLDMDVIKRITVGWICALPHELAASTAMLDEDYGLISLAEEGDDGNYRIGTIGAHMIAMRCLPSGSIGTDSAATVGTNMKRSFQHLQFVFMVGIGAGNPNPKYDIHLGDVVVSKPTGTSGGIFQYDFGKALPDGSFEFRGHMPAPPRAMLDAVQWLQEKHEKSPSRIPHHVEQMMRKTPTLRPKYSRPATEFSPQSRIGNSELVDPSPRIHYGIIASGNKIITDAKERDRLCAKHEILCFEMEAAGLMHTFPCLIVRGISDFADSEKNDEWQRHAAANAAAYTKELLAHLPGLSSSPLLNPNPAIPTKQMLMKYPRDVNFVGREKILLNVRRRIESATGSPRIALVGLGGVGFEELARKLKLPGLEDPKPDYLKIFYRWLDGESSGRWLMVLDNANDASFARNRHRDANDMHPFKILPHLPQTSRGAILVTSRHGDAASALVGPSNIVTVNPMSRLEALQLLDQRIQRKHGSESERCSLVDAIGNFPLAITQAASYITSMQGRTISGYLRQFENNEETQSKLLELSEYDDRRDMDLPNSVVSTIQINIKEIKAKNRLAFSILVRMSMFDRQKIPEAILGRNSHKNKEGKNSSPVTDFDFEEAERMLLGFSLVTPETGVLPGRSFQMHTLVKIAIRTWQPWVTAAEDAQRERCIALRNLAEVYPWHDHDYNTQVACRTLEPHAEMLLKYKHFRALEPLSEEELLYRAEILYKRSDYISCNGEHLKAKNLAEKSLSIRGKVLGQEHRDTLASLHQIALIYRKLHSLEEAERSFLNITKIQKRKYGLGHPDILFSLQDLATVYHAQGRLTLAEALAAGLADINKKLLGEWHQETSLSRISLAYVQQDRGSTNDAEKLYTDLLGHGQDSPSYSSDVLLACRSNLAKVYMSQGKIPEAQRLHMEVLTAERASLGEEHPYNLNTMAHLAIIHGAQGQMEEAERLESQTMGRRDDVCETWQEFVGSEAILSRPRIWRLRHGGVSR</sequence>
<dbReference type="SUPFAM" id="SSF53167">
    <property type="entry name" value="Purine and uridine phosphorylases"/>
    <property type="match status" value="1"/>
</dbReference>
<dbReference type="GO" id="GO:0009116">
    <property type="term" value="P:nucleoside metabolic process"/>
    <property type="evidence" value="ECO:0007669"/>
    <property type="project" value="InterPro"/>
</dbReference>
<dbReference type="InterPro" id="IPR035994">
    <property type="entry name" value="Nucleoside_phosphorylase_sf"/>
</dbReference>
<name>A0A5N6KYW4_9ROSI</name>
<gene>
    <name evidence="3" type="ORF">FH972_024634</name>
</gene>
<feature type="region of interest" description="Disordered" evidence="1">
    <location>
        <begin position="203"/>
        <end position="222"/>
    </location>
</feature>
<feature type="domain" description="Nucleoside phosphorylase" evidence="2">
    <location>
        <begin position="34"/>
        <end position="309"/>
    </location>
</feature>
<dbReference type="Pfam" id="PF01048">
    <property type="entry name" value="PNP_UDP_1"/>
    <property type="match status" value="1"/>
</dbReference>
<dbReference type="Gene3D" id="3.40.50.300">
    <property type="entry name" value="P-loop containing nucleotide triphosphate hydrolases"/>
    <property type="match status" value="1"/>
</dbReference>
<dbReference type="GO" id="GO:0003824">
    <property type="term" value="F:catalytic activity"/>
    <property type="evidence" value="ECO:0007669"/>
    <property type="project" value="InterPro"/>
</dbReference>
<evidence type="ECO:0000259" key="2">
    <source>
        <dbReference type="Pfam" id="PF01048"/>
    </source>
</evidence>
<organism evidence="3 4">
    <name type="scientific">Carpinus fangiana</name>
    <dbReference type="NCBI Taxonomy" id="176857"/>
    <lineage>
        <taxon>Eukaryota</taxon>
        <taxon>Viridiplantae</taxon>
        <taxon>Streptophyta</taxon>
        <taxon>Embryophyta</taxon>
        <taxon>Tracheophyta</taxon>
        <taxon>Spermatophyta</taxon>
        <taxon>Magnoliopsida</taxon>
        <taxon>eudicotyledons</taxon>
        <taxon>Gunneridae</taxon>
        <taxon>Pentapetalae</taxon>
        <taxon>rosids</taxon>
        <taxon>fabids</taxon>
        <taxon>Fagales</taxon>
        <taxon>Betulaceae</taxon>
        <taxon>Carpinus</taxon>
    </lineage>
</organism>
<dbReference type="AlphaFoldDB" id="A0A5N6KYW4"/>
<dbReference type="InterPro" id="IPR011990">
    <property type="entry name" value="TPR-like_helical_dom_sf"/>
</dbReference>
<dbReference type="Pfam" id="PF13424">
    <property type="entry name" value="TPR_12"/>
    <property type="match status" value="2"/>
</dbReference>
<protein>
    <recommendedName>
        <fullName evidence="2">Nucleoside phosphorylase domain-containing protein</fullName>
    </recommendedName>
</protein>
<proteinExistence type="predicted"/>